<organism evidence="7 8">
    <name type="scientific">Actinoplanes aureus</name>
    <dbReference type="NCBI Taxonomy" id="2792083"/>
    <lineage>
        <taxon>Bacteria</taxon>
        <taxon>Bacillati</taxon>
        <taxon>Actinomycetota</taxon>
        <taxon>Actinomycetes</taxon>
        <taxon>Micromonosporales</taxon>
        <taxon>Micromonosporaceae</taxon>
        <taxon>Actinoplanes</taxon>
    </lineage>
</organism>
<dbReference type="Proteomes" id="UP000598146">
    <property type="component" value="Unassembled WGS sequence"/>
</dbReference>
<dbReference type="GO" id="GO:0022857">
    <property type="term" value="F:transmembrane transporter activity"/>
    <property type="evidence" value="ECO:0007669"/>
    <property type="project" value="InterPro"/>
</dbReference>
<keyword evidence="5 6" id="KW-0472">Membrane</keyword>
<feature type="transmembrane region" description="Helical" evidence="6">
    <location>
        <begin position="271"/>
        <end position="294"/>
    </location>
</feature>
<comment type="subcellular location">
    <subcellularLocation>
        <location evidence="1">Cell membrane</location>
        <topology evidence="1">Multi-pass membrane protein</topology>
    </subcellularLocation>
</comment>
<dbReference type="EMBL" id="JADQTO010000006">
    <property type="protein sequence ID" value="MBG0562742.1"/>
    <property type="molecule type" value="Genomic_DNA"/>
</dbReference>
<evidence type="ECO:0000256" key="6">
    <source>
        <dbReference type="SAM" id="Phobius"/>
    </source>
</evidence>
<evidence type="ECO:0000313" key="8">
    <source>
        <dbReference type="Proteomes" id="UP000598146"/>
    </source>
</evidence>
<accession>A0A931C7D7</accession>
<evidence type="ECO:0000256" key="3">
    <source>
        <dbReference type="ARBA" id="ARBA00022692"/>
    </source>
</evidence>
<dbReference type="RefSeq" id="WP_196414541.1">
    <property type="nucleotide sequence ID" value="NZ_JADQTO010000006.1"/>
</dbReference>
<feature type="transmembrane region" description="Helical" evidence="6">
    <location>
        <begin position="300"/>
        <end position="322"/>
    </location>
</feature>
<gene>
    <name evidence="7" type="ORF">I4J89_14900</name>
</gene>
<protein>
    <submittedName>
        <fullName evidence="7">MFS transporter</fullName>
    </submittedName>
</protein>
<feature type="transmembrane region" description="Helical" evidence="6">
    <location>
        <begin position="51"/>
        <end position="69"/>
    </location>
</feature>
<reference evidence="7" key="1">
    <citation type="submission" date="2020-11" db="EMBL/GenBank/DDBJ databases">
        <title>Isolation and identification of active actinomycetes.</title>
        <authorList>
            <person name="Sun X."/>
        </authorList>
    </citation>
    <scope>NUCLEOTIDE SEQUENCE</scope>
    <source>
        <strain evidence="7">NEAU-A11</strain>
    </source>
</reference>
<name>A0A931C7D7_9ACTN</name>
<dbReference type="Gene3D" id="1.20.1250.20">
    <property type="entry name" value="MFS general substrate transporter like domains"/>
    <property type="match status" value="1"/>
</dbReference>
<feature type="transmembrane region" description="Helical" evidence="6">
    <location>
        <begin position="334"/>
        <end position="352"/>
    </location>
</feature>
<comment type="caution">
    <text evidence="7">The sequence shown here is derived from an EMBL/GenBank/DDBJ whole genome shotgun (WGS) entry which is preliminary data.</text>
</comment>
<dbReference type="InterPro" id="IPR036259">
    <property type="entry name" value="MFS_trans_sf"/>
</dbReference>
<evidence type="ECO:0000256" key="2">
    <source>
        <dbReference type="ARBA" id="ARBA00022475"/>
    </source>
</evidence>
<keyword evidence="2" id="KW-1003">Cell membrane</keyword>
<feature type="transmembrane region" description="Helical" evidence="6">
    <location>
        <begin position="396"/>
        <end position="418"/>
    </location>
</feature>
<feature type="transmembrane region" description="Helical" evidence="6">
    <location>
        <begin position="120"/>
        <end position="139"/>
    </location>
</feature>
<sequence>MTATTERPSLWRNRDFTLLWSGQVISNLGAAISGTAMPLLVLGITGSPTDAGLVGAAGTLPHLIASLPAGPVVDRWDRRRLMIVAEVVAGFALLIVPLALWSGLLGAEPASAHPFSSPSLSTALLCLVAFVQGLCFVFFGLAERAALPLIVPVAVLPTAIAHNEARGRGAALAGPPLGGLLFGIDRSLPFLADGFSYLLAAGALVFLRRNLNPRRDPHNDLSQRDPDVRDPGLGVPGLREPEAASMEAAEPLWKAAVTGLRWIWRNPLVRAAILLLAVSNLVFQALVLVIVVLARQQGATAGGVGLMLGLYSVGGLLGALAAGRFHRNFTPRTVIVGINWVWVALLPLIVLTTHPLQIGVIGAACAFVGPLWSVVMVTYASVLVPNQLLGRVMSASMMLTWGVMPIASLGAGLLLSAVGPIGSVWVLAAVMLAAAVAGTASRAVRRAPPMPAG</sequence>
<proteinExistence type="predicted"/>
<dbReference type="GO" id="GO:0005886">
    <property type="term" value="C:plasma membrane"/>
    <property type="evidence" value="ECO:0007669"/>
    <property type="project" value="UniProtKB-SubCell"/>
</dbReference>
<evidence type="ECO:0000313" key="7">
    <source>
        <dbReference type="EMBL" id="MBG0562742.1"/>
    </source>
</evidence>
<keyword evidence="3 6" id="KW-0812">Transmembrane</keyword>
<evidence type="ECO:0000256" key="4">
    <source>
        <dbReference type="ARBA" id="ARBA00022989"/>
    </source>
</evidence>
<feature type="transmembrane region" description="Helical" evidence="6">
    <location>
        <begin position="81"/>
        <end position="100"/>
    </location>
</feature>
<feature type="transmembrane region" description="Helical" evidence="6">
    <location>
        <begin position="424"/>
        <end position="444"/>
    </location>
</feature>
<feature type="transmembrane region" description="Helical" evidence="6">
    <location>
        <begin position="24"/>
        <end position="45"/>
    </location>
</feature>
<dbReference type="PANTHER" id="PTHR23513:SF6">
    <property type="entry name" value="MAJOR FACILITATOR SUPERFAMILY ASSOCIATED DOMAIN-CONTAINING PROTEIN"/>
    <property type="match status" value="1"/>
</dbReference>
<dbReference type="CDD" id="cd06173">
    <property type="entry name" value="MFS_MefA_like"/>
    <property type="match status" value="1"/>
</dbReference>
<dbReference type="InterPro" id="IPR011701">
    <property type="entry name" value="MFS"/>
</dbReference>
<evidence type="ECO:0000256" key="5">
    <source>
        <dbReference type="ARBA" id="ARBA00023136"/>
    </source>
</evidence>
<keyword evidence="8" id="KW-1185">Reference proteome</keyword>
<dbReference type="PANTHER" id="PTHR23513">
    <property type="entry name" value="INTEGRAL MEMBRANE EFFLUX PROTEIN-RELATED"/>
    <property type="match status" value="1"/>
</dbReference>
<evidence type="ECO:0000256" key="1">
    <source>
        <dbReference type="ARBA" id="ARBA00004651"/>
    </source>
</evidence>
<keyword evidence="4 6" id="KW-1133">Transmembrane helix</keyword>
<dbReference type="AlphaFoldDB" id="A0A931C7D7"/>
<feature type="transmembrane region" description="Helical" evidence="6">
    <location>
        <begin position="358"/>
        <end position="384"/>
    </location>
</feature>
<dbReference type="Pfam" id="PF07690">
    <property type="entry name" value="MFS_1"/>
    <property type="match status" value="1"/>
</dbReference>
<dbReference type="SUPFAM" id="SSF103473">
    <property type="entry name" value="MFS general substrate transporter"/>
    <property type="match status" value="1"/>
</dbReference>